<proteinExistence type="predicted"/>
<name>A0A1G1L155_9BACT</name>
<dbReference type="PANTHER" id="PTHR41368">
    <property type="entry name" value="PROTEIN YGHO"/>
    <property type="match status" value="1"/>
</dbReference>
<comment type="caution">
    <text evidence="2">The sequence shown here is derived from an EMBL/GenBank/DDBJ whole genome shotgun (WGS) entry which is preliminary data.</text>
</comment>
<dbReference type="PROSITE" id="PS51186">
    <property type="entry name" value="GNAT"/>
    <property type="match status" value="1"/>
</dbReference>
<dbReference type="Gene3D" id="3.40.630.30">
    <property type="match status" value="1"/>
</dbReference>
<feature type="domain" description="N-acetyltransferase" evidence="1">
    <location>
        <begin position="198"/>
        <end position="372"/>
    </location>
</feature>
<dbReference type="InterPro" id="IPR000182">
    <property type="entry name" value="GNAT_dom"/>
</dbReference>
<accession>A0A1G1L155</accession>
<sequence length="372" mass="43567">MDFKIEYVESEQDIEKFVRFGWEVYKNNLFWVPPNVAETKNFLAGKGCFFDHCKHQLFVAKEKSNIVATVAAFYDHKLSEHWGKEIGLLGFFEALPEKFDSVQALFLQAELYLRKLGVEVIQTPINGSIANPAGLLMNAFNEMPVFLMPYNPSYYRQYFSRLGYKPIKELIAYTMDLLDDRLQRKINYVLRRSQSSEVKIRKFDRTRFREDSNTLAAIYSETFKDHWGYTPSSEEEMYEMLNPFKLVLDNDLVLFAEHEGKVVGFTLAVPDYNPIFKKLNGNFEFLNAFSFFYLAKKVREGRLIAIGVKSDWRGKKIAPLLVASAYSAMIKKGYTRCEYSWVFRENMSSRSVATKFYSDDYRSYCVYEKKIR</sequence>
<dbReference type="Pfam" id="PF00583">
    <property type="entry name" value="Acetyltransf_1"/>
    <property type="match status" value="1"/>
</dbReference>
<dbReference type="Proteomes" id="UP000178187">
    <property type="component" value="Unassembled WGS sequence"/>
</dbReference>
<gene>
    <name evidence="2" type="ORF">A3G33_02300</name>
</gene>
<dbReference type="EMBL" id="MHFR01000022">
    <property type="protein sequence ID" value="OGW98871.1"/>
    <property type="molecule type" value="Genomic_DNA"/>
</dbReference>
<organism evidence="2 3">
    <name type="scientific">Candidatus Danuiimicrobium aquiferis</name>
    <dbReference type="NCBI Taxonomy" id="1801832"/>
    <lineage>
        <taxon>Bacteria</taxon>
        <taxon>Pseudomonadati</taxon>
        <taxon>Candidatus Omnitrophota</taxon>
        <taxon>Candidatus Danuiimicrobium</taxon>
    </lineage>
</organism>
<reference evidence="2 3" key="1">
    <citation type="journal article" date="2016" name="Nat. Commun.">
        <title>Thousands of microbial genomes shed light on interconnected biogeochemical processes in an aquifer system.</title>
        <authorList>
            <person name="Anantharaman K."/>
            <person name="Brown C.T."/>
            <person name="Hug L.A."/>
            <person name="Sharon I."/>
            <person name="Castelle C.J."/>
            <person name="Probst A.J."/>
            <person name="Thomas B.C."/>
            <person name="Singh A."/>
            <person name="Wilkins M.J."/>
            <person name="Karaoz U."/>
            <person name="Brodie E.L."/>
            <person name="Williams K.H."/>
            <person name="Hubbard S.S."/>
            <person name="Banfield J.F."/>
        </authorList>
    </citation>
    <scope>NUCLEOTIDE SEQUENCE [LARGE SCALE GENOMIC DNA]</scope>
</reference>
<evidence type="ECO:0000259" key="1">
    <source>
        <dbReference type="PROSITE" id="PS51186"/>
    </source>
</evidence>
<evidence type="ECO:0000313" key="2">
    <source>
        <dbReference type="EMBL" id="OGW98871.1"/>
    </source>
</evidence>
<dbReference type="InterPro" id="IPR039968">
    <property type="entry name" value="BcerS-like"/>
</dbReference>
<dbReference type="InterPro" id="IPR016181">
    <property type="entry name" value="Acyl_CoA_acyltransferase"/>
</dbReference>
<evidence type="ECO:0000313" key="3">
    <source>
        <dbReference type="Proteomes" id="UP000178187"/>
    </source>
</evidence>
<protein>
    <recommendedName>
        <fullName evidence="1">N-acetyltransferase domain-containing protein</fullName>
    </recommendedName>
</protein>
<dbReference type="GO" id="GO:0016747">
    <property type="term" value="F:acyltransferase activity, transferring groups other than amino-acyl groups"/>
    <property type="evidence" value="ECO:0007669"/>
    <property type="project" value="InterPro"/>
</dbReference>
<dbReference type="AlphaFoldDB" id="A0A1G1L155"/>
<dbReference type="SUPFAM" id="SSF55729">
    <property type="entry name" value="Acyl-CoA N-acyltransferases (Nat)"/>
    <property type="match status" value="1"/>
</dbReference>
<dbReference type="PANTHER" id="PTHR41368:SF1">
    <property type="entry name" value="PROTEIN YGHO"/>
    <property type="match status" value="1"/>
</dbReference>